<dbReference type="Proteomes" id="UP001289135">
    <property type="component" value="Unassembled WGS sequence"/>
</dbReference>
<accession>A0AAE4VLN7</accession>
<dbReference type="InterPro" id="IPR053745">
    <property type="entry name" value="Viral_Tail_Comp_sf"/>
</dbReference>
<keyword evidence="3" id="KW-1185">Reference proteome</keyword>
<protein>
    <submittedName>
        <fullName evidence="2">Uncharacterized protein</fullName>
    </submittedName>
</protein>
<dbReference type="AlphaFoldDB" id="A0AAE4VLN7"/>
<evidence type="ECO:0000256" key="1">
    <source>
        <dbReference type="SAM" id="Coils"/>
    </source>
</evidence>
<keyword evidence="1" id="KW-0175">Coiled coil</keyword>
<proteinExistence type="predicted"/>
<evidence type="ECO:0000313" key="3">
    <source>
        <dbReference type="Proteomes" id="UP001289135"/>
    </source>
</evidence>
<organism evidence="2 3">
    <name type="scientific">Lyticum sinuosum</name>
    <dbReference type="NCBI Taxonomy" id="1332059"/>
    <lineage>
        <taxon>Bacteria</taxon>
        <taxon>Pseudomonadati</taxon>
        <taxon>Pseudomonadota</taxon>
        <taxon>Alphaproteobacteria</taxon>
        <taxon>Rickettsiales</taxon>
        <taxon>Lyticum</taxon>
    </lineage>
</organism>
<sequence length="196" mass="22875">MKSTFNNNISNNINNINNNIENINNIKNNSSNNIKYSSFPTSIGMNKLDINLDNIYYFSSSILMEILRKNTNLLNLVNGIYTYIPPDTDYPYIRIEEQKFSSQGDQNFMIWNSLCDIGIYDEGVSNKKILLIINEINLILKQYTSEIRNNNKFISYFSLGKEFLETHLNTEQNEDGCYWLASMKINIYGYTNKIDY</sequence>
<dbReference type="EMBL" id="JARGYU010000001">
    <property type="protein sequence ID" value="MDZ5760903.1"/>
    <property type="molecule type" value="Genomic_DNA"/>
</dbReference>
<name>A0AAE4VLN7_9RICK</name>
<dbReference type="RefSeq" id="WP_322498339.1">
    <property type="nucleotide sequence ID" value="NZ_JARGYU010000001.1"/>
</dbReference>
<reference evidence="2" key="1">
    <citation type="submission" date="2023-02" db="EMBL/GenBank/DDBJ databases">
        <title>Host association and intracellularity evolved multiple times independently in the Rickettsiales.</title>
        <authorList>
            <person name="Castelli M."/>
            <person name="Nardi T."/>
            <person name="Gammuto L."/>
            <person name="Bellinzona G."/>
            <person name="Sabaneyeva E."/>
            <person name="Potekhin A."/>
            <person name="Serra V."/>
            <person name="Petroni G."/>
            <person name="Sassera D."/>
        </authorList>
    </citation>
    <scope>NUCLEOTIDE SEQUENCE</scope>
    <source>
        <strain evidence="2">USBL-36I1</strain>
    </source>
</reference>
<evidence type="ECO:0000313" key="2">
    <source>
        <dbReference type="EMBL" id="MDZ5760903.1"/>
    </source>
</evidence>
<feature type="coiled-coil region" evidence="1">
    <location>
        <begin position="6"/>
        <end position="33"/>
    </location>
</feature>
<dbReference type="Gene3D" id="3.30.2000.30">
    <property type="match status" value="1"/>
</dbReference>
<comment type="caution">
    <text evidence="2">The sequence shown here is derived from an EMBL/GenBank/DDBJ whole genome shotgun (WGS) entry which is preliminary data.</text>
</comment>
<gene>
    <name evidence="2" type="ORF">Lyticum_00057</name>
</gene>